<dbReference type="InterPro" id="IPR027377">
    <property type="entry name" value="ZAR1/RTP1-5-like_Znf-3CxxC"/>
</dbReference>
<keyword evidence="6" id="KW-1185">Reference proteome</keyword>
<evidence type="ECO:0000256" key="3">
    <source>
        <dbReference type="ARBA" id="ARBA00022833"/>
    </source>
</evidence>
<sequence>MQTQEECPKCDRMDVWPTKVHLLSPVDTNNNFKAVVDTKYFGQYQCFKCLRTWFSAHSWLGFGQKCRKCHISTDAHKLRLLERPQGMDKKNDKRKGHESSLCSRCRKLGYNCSKTR</sequence>
<dbReference type="InterPro" id="IPR057809">
    <property type="entry name" value="ZCCHC24_C"/>
</dbReference>
<proteinExistence type="predicted"/>
<dbReference type="OrthoDB" id="10038672at2759"/>
<dbReference type="EMBL" id="CAJPVJ010007162">
    <property type="protein sequence ID" value="CAG2171032.1"/>
    <property type="molecule type" value="Genomic_DNA"/>
</dbReference>
<evidence type="ECO:0000256" key="1">
    <source>
        <dbReference type="ARBA" id="ARBA00022723"/>
    </source>
</evidence>
<organism evidence="5">
    <name type="scientific">Oppiella nova</name>
    <dbReference type="NCBI Taxonomy" id="334625"/>
    <lineage>
        <taxon>Eukaryota</taxon>
        <taxon>Metazoa</taxon>
        <taxon>Ecdysozoa</taxon>
        <taxon>Arthropoda</taxon>
        <taxon>Chelicerata</taxon>
        <taxon>Arachnida</taxon>
        <taxon>Acari</taxon>
        <taxon>Acariformes</taxon>
        <taxon>Sarcoptiformes</taxon>
        <taxon>Oribatida</taxon>
        <taxon>Brachypylina</taxon>
        <taxon>Oppioidea</taxon>
        <taxon>Oppiidae</taxon>
        <taxon>Oppiella</taxon>
    </lineage>
</organism>
<name>A0A7R9QPN4_9ACAR</name>
<feature type="domain" description="3CxxC-type" evidence="4">
    <location>
        <begin position="39"/>
        <end position="108"/>
    </location>
</feature>
<dbReference type="Proteomes" id="UP000728032">
    <property type="component" value="Unassembled WGS sequence"/>
</dbReference>
<evidence type="ECO:0000313" key="6">
    <source>
        <dbReference type="Proteomes" id="UP000728032"/>
    </source>
</evidence>
<dbReference type="SMART" id="SM01328">
    <property type="entry name" value="zf-3CxxC"/>
    <property type="match status" value="1"/>
</dbReference>
<accession>A0A7R9QPN4</accession>
<dbReference type="GO" id="GO:0008270">
    <property type="term" value="F:zinc ion binding"/>
    <property type="evidence" value="ECO:0007669"/>
    <property type="project" value="UniProtKB-KW"/>
</dbReference>
<dbReference type="EMBL" id="OC921987">
    <property type="protein sequence ID" value="CAD7653845.1"/>
    <property type="molecule type" value="Genomic_DNA"/>
</dbReference>
<dbReference type="InterPro" id="IPR033446">
    <property type="entry name" value="ZCCHC24_Znf-3CxxC"/>
</dbReference>
<dbReference type="AlphaFoldDB" id="A0A7R9QPN4"/>
<keyword evidence="1" id="KW-0479">Metal-binding</keyword>
<evidence type="ECO:0000313" key="5">
    <source>
        <dbReference type="EMBL" id="CAD7653845.1"/>
    </source>
</evidence>
<dbReference type="Pfam" id="PF23490">
    <property type="entry name" value="ZCCHC24_C"/>
    <property type="match status" value="1"/>
</dbReference>
<protein>
    <recommendedName>
        <fullName evidence="4">3CxxC-type domain-containing protein</fullName>
    </recommendedName>
</protein>
<keyword evidence="2" id="KW-0863">Zinc-finger</keyword>
<evidence type="ECO:0000256" key="2">
    <source>
        <dbReference type="ARBA" id="ARBA00022771"/>
    </source>
</evidence>
<reference evidence="5" key="1">
    <citation type="submission" date="2020-11" db="EMBL/GenBank/DDBJ databases">
        <authorList>
            <person name="Tran Van P."/>
        </authorList>
    </citation>
    <scope>NUCLEOTIDE SEQUENCE</scope>
</reference>
<evidence type="ECO:0000259" key="4">
    <source>
        <dbReference type="SMART" id="SM01328"/>
    </source>
</evidence>
<keyword evidence="3" id="KW-0862">Zinc</keyword>
<gene>
    <name evidence="5" type="ORF">ONB1V03_LOCUS10498</name>
</gene>
<dbReference type="Pfam" id="PF17180">
    <property type="entry name" value="Zn_ribbon_3CxxC_2"/>
    <property type="match status" value="1"/>
</dbReference>